<accession>A0A3A8QFN5</accession>
<dbReference type="EMBL" id="RAWB01000016">
    <property type="protein sequence ID" value="RKH67496.1"/>
    <property type="molecule type" value="Genomic_DNA"/>
</dbReference>
<sequence length="333" mass="35516">MERGDRSRPRSPLPAPPWRSCPVPAPCFAVVLALCLLGLRANAQTPSASLSTSPRPIELKEEPGGEVPEVFISPGKSTTLMFDAELLRTAEGKDTATLERREAFALVDAGLTILRLIPSEGLKPGDRLRLTVRFAGRAAPSGAAFTLVVHAAQAEPMVEVYRNARPVESYQQEAREARARAAQCHDELKRIQAERAEPGGLTGLLAAKQLDEKGVLPKVLTEAFTEAPGNVPSVFLIRSYRAAGRVAVELELNGLANAPPFVVAGAALTGRRGAELKVLPVWSSGPIKADPSNPGRVVVEAEATTEDARGPYTLKLWEDGGGRTVLLGNVTFP</sequence>
<evidence type="ECO:0000256" key="1">
    <source>
        <dbReference type="SAM" id="Coils"/>
    </source>
</evidence>
<dbReference type="AlphaFoldDB" id="A0A3A8QFN5"/>
<proteinExistence type="predicted"/>
<comment type="caution">
    <text evidence="2">The sequence shown here is derived from an EMBL/GenBank/DDBJ whole genome shotgun (WGS) entry which is preliminary data.</text>
</comment>
<evidence type="ECO:0000313" key="2">
    <source>
        <dbReference type="EMBL" id="RKH67496.1"/>
    </source>
</evidence>
<dbReference type="NCBIfam" id="TIGR02268">
    <property type="entry name" value="Myxococcus xanthus paralogous family TIGR02268"/>
    <property type="match status" value="1"/>
</dbReference>
<dbReference type="InterPro" id="IPR011754">
    <property type="entry name" value="Mxa_paralog_2268"/>
</dbReference>
<protein>
    <submittedName>
        <fullName evidence="2">DUF2381 family protein</fullName>
    </submittedName>
</protein>
<reference evidence="3" key="1">
    <citation type="submission" date="2018-09" db="EMBL/GenBank/DDBJ databases">
        <authorList>
            <person name="Livingstone P.G."/>
            <person name="Whitworth D.E."/>
        </authorList>
    </citation>
    <scope>NUCLEOTIDE SEQUENCE [LARGE SCALE GENOMIC DNA]</scope>
    <source>
        <strain evidence="3">CA051B</strain>
    </source>
</reference>
<feature type="coiled-coil region" evidence="1">
    <location>
        <begin position="167"/>
        <end position="194"/>
    </location>
</feature>
<gene>
    <name evidence="2" type="ORF">D7V93_02935</name>
</gene>
<name>A0A3A8QFN5_9BACT</name>
<keyword evidence="3" id="KW-1185">Reference proteome</keyword>
<organism evidence="2 3">
    <name type="scientific">Corallococcus llansteffanensis</name>
    <dbReference type="NCBI Taxonomy" id="2316731"/>
    <lineage>
        <taxon>Bacteria</taxon>
        <taxon>Pseudomonadati</taxon>
        <taxon>Myxococcota</taxon>
        <taxon>Myxococcia</taxon>
        <taxon>Myxococcales</taxon>
        <taxon>Cystobacterineae</taxon>
        <taxon>Myxococcaceae</taxon>
        <taxon>Corallococcus</taxon>
    </lineage>
</organism>
<evidence type="ECO:0000313" key="3">
    <source>
        <dbReference type="Proteomes" id="UP000272888"/>
    </source>
</evidence>
<dbReference type="Proteomes" id="UP000272888">
    <property type="component" value="Unassembled WGS sequence"/>
</dbReference>
<keyword evidence="1" id="KW-0175">Coiled coil</keyword>
<dbReference type="Pfam" id="PF09544">
    <property type="entry name" value="DUF2381"/>
    <property type="match status" value="1"/>
</dbReference>